<comment type="caution">
    <text evidence="1">The sequence shown here is derived from an EMBL/GenBank/DDBJ whole genome shotgun (WGS) entry which is preliminary data.</text>
</comment>
<proteinExistence type="predicted"/>
<name>A0A941II48_9ACTN</name>
<gene>
    <name evidence="1" type="ORF">KDK95_16680</name>
</gene>
<dbReference type="AlphaFoldDB" id="A0A941II48"/>
<keyword evidence="2" id="KW-1185">Reference proteome</keyword>
<evidence type="ECO:0000313" key="1">
    <source>
        <dbReference type="EMBL" id="MBR7827954.1"/>
    </source>
</evidence>
<protein>
    <submittedName>
        <fullName evidence="1">Uncharacterized protein</fullName>
    </submittedName>
</protein>
<evidence type="ECO:0000313" key="2">
    <source>
        <dbReference type="Proteomes" id="UP000676325"/>
    </source>
</evidence>
<dbReference type="EMBL" id="JAGSOH010000046">
    <property type="protein sequence ID" value="MBR7827954.1"/>
    <property type="molecule type" value="Genomic_DNA"/>
</dbReference>
<dbReference type="RefSeq" id="WP_212519095.1">
    <property type="nucleotide sequence ID" value="NZ_JAGSOH010000046.1"/>
</dbReference>
<sequence length="83" mass="8836">MNDAATGELTLHLDIRWAERPQLTPMADSPGDAPVDPYDATVAWIEKPAVTPDAVESAAFAHYGYVAIASLTVVYYDTAAATP</sequence>
<reference evidence="1" key="1">
    <citation type="submission" date="2021-04" db="EMBL/GenBank/DDBJ databases">
        <title>Genome based classification of Actinospica acidithermotolerans sp. nov., an actinobacterium isolated from an Indonesian hot spring.</title>
        <authorList>
            <person name="Kusuma A.B."/>
            <person name="Putra K.E."/>
            <person name="Nafisah S."/>
            <person name="Loh J."/>
            <person name="Nouioui I."/>
            <person name="Goodfellow M."/>
        </authorList>
    </citation>
    <scope>NUCLEOTIDE SEQUENCE</scope>
    <source>
        <strain evidence="1">MGRD01-02</strain>
    </source>
</reference>
<organism evidence="1 2">
    <name type="scientific">Actinospica acidithermotolerans</name>
    <dbReference type="NCBI Taxonomy" id="2828514"/>
    <lineage>
        <taxon>Bacteria</taxon>
        <taxon>Bacillati</taxon>
        <taxon>Actinomycetota</taxon>
        <taxon>Actinomycetes</taxon>
        <taxon>Catenulisporales</taxon>
        <taxon>Actinospicaceae</taxon>
        <taxon>Actinospica</taxon>
    </lineage>
</organism>
<accession>A0A941II48</accession>
<dbReference type="Proteomes" id="UP000676325">
    <property type="component" value="Unassembled WGS sequence"/>
</dbReference>